<dbReference type="AlphaFoldDB" id="A0A6G7J0W7"/>
<dbReference type="EMBL" id="CP049616">
    <property type="protein sequence ID" value="QII44426.1"/>
    <property type="molecule type" value="Genomic_DNA"/>
</dbReference>
<protein>
    <submittedName>
        <fullName evidence="2">Nuclear transport factor 2 family protein</fullName>
    </submittedName>
</protein>
<name>A0A6G7J0W7_9FLAO</name>
<feature type="domain" description="SnoaL-like" evidence="1">
    <location>
        <begin position="31"/>
        <end position="151"/>
    </location>
</feature>
<dbReference type="RefSeq" id="WP_166247965.1">
    <property type="nucleotide sequence ID" value="NZ_CP049616.1"/>
</dbReference>
<dbReference type="Pfam" id="PF13474">
    <property type="entry name" value="SnoaL_3"/>
    <property type="match status" value="1"/>
</dbReference>
<dbReference type="KEGG" id="mut:GVT53_06970"/>
<reference evidence="2 3" key="1">
    <citation type="submission" date="2020-02" db="EMBL/GenBank/DDBJ databases">
        <title>Complete genome of Muricauda sp. 501str8.</title>
        <authorList>
            <person name="Dong B."/>
            <person name="Zhu S."/>
            <person name="Yang J."/>
            <person name="Chen J."/>
        </authorList>
    </citation>
    <scope>NUCLEOTIDE SEQUENCE [LARGE SCALE GENOMIC DNA]</scope>
    <source>
        <strain evidence="2 3">501str8</strain>
    </source>
</reference>
<dbReference type="InterPro" id="IPR037401">
    <property type="entry name" value="SnoaL-like"/>
</dbReference>
<dbReference type="SUPFAM" id="SSF54427">
    <property type="entry name" value="NTF2-like"/>
    <property type="match status" value="1"/>
</dbReference>
<accession>A0A6G7J0W7</accession>
<dbReference type="Proteomes" id="UP000502928">
    <property type="component" value="Chromosome"/>
</dbReference>
<sequence>MQKLIYISSIILLIGCQSEKQSDSEIEQQIIEITDDYHKVWETVNMDSVAKYHADDIRYYWHGFKAASSNDEFLKLFKEWMSSTAVWEMEVENYDVQVVAQDIAIIGYNTKSTTTILTNGESYDYGNGALSYVWKKINGDWKIIHIHESALDNKK</sequence>
<gene>
    <name evidence="2" type="ORF">GVT53_06970</name>
</gene>
<dbReference type="InterPro" id="IPR032710">
    <property type="entry name" value="NTF2-like_dom_sf"/>
</dbReference>
<evidence type="ECO:0000313" key="2">
    <source>
        <dbReference type="EMBL" id="QII44426.1"/>
    </source>
</evidence>
<proteinExistence type="predicted"/>
<organism evidence="2 3">
    <name type="scientific">Flagellimonas oceani</name>
    <dbReference type="NCBI Taxonomy" id="2698672"/>
    <lineage>
        <taxon>Bacteria</taxon>
        <taxon>Pseudomonadati</taxon>
        <taxon>Bacteroidota</taxon>
        <taxon>Flavobacteriia</taxon>
        <taxon>Flavobacteriales</taxon>
        <taxon>Flavobacteriaceae</taxon>
        <taxon>Flagellimonas</taxon>
    </lineage>
</organism>
<evidence type="ECO:0000259" key="1">
    <source>
        <dbReference type="Pfam" id="PF13474"/>
    </source>
</evidence>
<keyword evidence="3" id="KW-1185">Reference proteome</keyword>
<dbReference type="PROSITE" id="PS51257">
    <property type="entry name" value="PROKAR_LIPOPROTEIN"/>
    <property type="match status" value="1"/>
</dbReference>
<dbReference type="Gene3D" id="3.10.450.50">
    <property type="match status" value="1"/>
</dbReference>
<evidence type="ECO:0000313" key="3">
    <source>
        <dbReference type="Proteomes" id="UP000502928"/>
    </source>
</evidence>